<feature type="compositionally biased region" description="Pro residues" evidence="1">
    <location>
        <begin position="1"/>
        <end position="11"/>
    </location>
</feature>
<dbReference type="InterPro" id="IPR037883">
    <property type="entry name" value="Knr4/Smi1-like_sf"/>
</dbReference>
<dbReference type="RefSeq" id="WP_133231839.1">
    <property type="nucleotide sequence ID" value="NZ_SOZE01000013.1"/>
</dbReference>
<accession>A0A4Y8SDB5</accession>
<feature type="domain" description="Knr4/Smi1-like" evidence="2">
    <location>
        <begin position="119"/>
        <end position="246"/>
    </location>
</feature>
<dbReference type="Gene3D" id="3.40.1580.10">
    <property type="entry name" value="SMI1/KNR4-like"/>
    <property type="match status" value="1"/>
</dbReference>
<evidence type="ECO:0000256" key="1">
    <source>
        <dbReference type="SAM" id="MobiDB-lite"/>
    </source>
</evidence>
<gene>
    <name evidence="3" type="ORF">E2R66_14250</name>
</gene>
<dbReference type="SUPFAM" id="SSF160631">
    <property type="entry name" value="SMI1/KNR4-like"/>
    <property type="match status" value="1"/>
</dbReference>
<name>A0A4Y8SDB5_9SPHI</name>
<dbReference type="AlphaFoldDB" id="A0A4Y8SDB5"/>
<proteinExistence type="predicted"/>
<dbReference type="InterPro" id="IPR018958">
    <property type="entry name" value="Knr4/Smi1-like_dom"/>
</dbReference>
<dbReference type="OrthoDB" id="681074at2"/>
<organism evidence="3 4">
    <name type="scientific">Mucilaginibacter psychrotolerans</name>
    <dbReference type="NCBI Taxonomy" id="1524096"/>
    <lineage>
        <taxon>Bacteria</taxon>
        <taxon>Pseudomonadati</taxon>
        <taxon>Bacteroidota</taxon>
        <taxon>Sphingobacteriia</taxon>
        <taxon>Sphingobacteriales</taxon>
        <taxon>Sphingobacteriaceae</taxon>
        <taxon>Mucilaginibacter</taxon>
    </lineage>
</organism>
<dbReference type="SMART" id="SM00860">
    <property type="entry name" value="SMI1_KNR4"/>
    <property type="match status" value="1"/>
</dbReference>
<dbReference type="Pfam" id="PF09346">
    <property type="entry name" value="SMI1_KNR4"/>
    <property type="match status" value="1"/>
</dbReference>
<evidence type="ECO:0000259" key="2">
    <source>
        <dbReference type="SMART" id="SM00860"/>
    </source>
</evidence>
<evidence type="ECO:0000313" key="3">
    <source>
        <dbReference type="EMBL" id="TFF36918.1"/>
    </source>
</evidence>
<reference evidence="3 4" key="1">
    <citation type="journal article" date="2017" name="Int. J. Syst. Evol. Microbiol.">
        <title>Mucilaginibacterpsychrotolerans sp. nov., isolated from peatlands.</title>
        <authorList>
            <person name="Deng Y."/>
            <person name="Shen L."/>
            <person name="Xu B."/>
            <person name="Liu Y."/>
            <person name="Gu Z."/>
            <person name="Liu H."/>
            <person name="Zhou Y."/>
        </authorList>
    </citation>
    <scope>NUCLEOTIDE SEQUENCE [LARGE SCALE GENOMIC DNA]</scope>
    <source>
        <strain evidence="3 4">NH7-4</strain>
    </source>
</reference>
<comment type="caution">
    <text evidence="3">The sequence shown here is derived from an EMBL/GenBank/DDBJ whole genome shotgun (WGS) entry which is preliminary data.</text>
</comment>
<protein>
    <recommendedName>
        <fullName evidence="2">Knr4/Smi1-like domain-containing protein</fullName>
    </recommendedName>
</protein>
<dbReference type="Proteomes" id="UP000297540">
    <property type="component" value="Unassembled WGS sequence"/>
</dbReference>
<feature type="region of interest" description="Disordered" evidence="1">
    <location>
        <begin position="1"/>
        <end position="26"/>
    </location>
</feature>
<sequence>MPSGEPLPPTTQPNAPLPKEGMGKAAKPIMPLRRAARACKEGATWRNRRQCIATIVQTDIMFNLFKKKKLDWVHLPAPDDSILFFEAIKQKSEYYWAETTPNPSIYGCQQQGNSQWKPGLTDNELKDFEMAIGYEFPLPLKNFYKTMNGLTKPGINVFGSDGTKPTFKSLYYSYPDDLPVIEELINWIYEENKVNASMVKQGIVPAIFPVYQHRFMLTNSVDNPILSMHGADIIYWSDSLSKLLANEIFDANFNIHDFESNPINQPEIKFWLDEKQYDEN</sequence>
<dbReference type="EMBL" id="SOZE01000013">
    <property type="protein sequence ID" value="TFF36918.1"/>
    <property type="molecule type" value="Genomic_DNA"/>
</dbReference>
<keyword evidence="4" id="KW-1185">Reference proteome</keyword>
<evidence type="ECO:0000313" key="4">
    <source>
        <dbReference type="Proteomes" id="UP000297540"/>
    </source>
</evidence>